<feature type="compositionally biased region" description="Gly residues" evidence="1">
    <location>
        <begin position="217"/>
        <end position="228"/>
    </location>
</feature>
<feature type="compositionally biased region" description="Polar residues" evidence="1">
    <location>
        <begin position="206"/>
        <end position="215"/>
    </location>
</feature>
<proteinExistence type="predicted"/>
<reference evidence="2 3" key="1">
    <citation type="journal article" date="2024" name="IMA Fungus">
        <title>IMA Genome - F19 : A genome assembly and annotation guide to empower mycologists, including annotated draft genome sequences of Ceratocystis pirilliformis, Diaporthe australafricana, Fusarium ophioides, Paecilomyces lecythidis, and Sporothrix stenoceras.</title>
        <authorList>
            <person name="Aylward J."/>
            <person name="Wilson A.M."/>
            <person name="Visagie C.M."/>
            <person name="Spraker J."/>
            <person name="Barnes I."/>
            <person name="Buitendag C."/>
            <person name="Ceriani C."/>
            <person name="Del Mar Angel L."/>
            <person name="du Plessis D."/>
            <person name="Fuchs T."/>
            <person name="Gasser K."/>
            <person name="Kramer D."/>
            <person name="Li W."/>
            <person name="Munsamy K."/>
            <person name="Piso A."/>
            <person name="Price J.L."/>
            <person name="Sonnekus B."/>
            <person name="Thomas C."/>
            <person name="van der Nest A."/>
            <person name="van Dijk A."/>
            <person name="van Heerden A."/>
            <person name="van Vuuren N."/>
            <person name="Yilmaz N."/>
            <person name="Duong T.A."/>
            <person name="van der Merwe N.A."/>
            <person name="Wingfield M.J."/>
            <person name="Wingfield B.D."/>
        </authorList>
    </citation>
    <scope>NUCLEOTIDE SEQUENCE [LARGE SCALE GENOMIC DNA]</scope>
    <source>
        <strain evidence="2 3">CMW 18300</strain>
    </source>
</reference>
<protein>
    <submittedName>
        <fullName evidence="2">Uncharacterized protein</fullName>
    </submittedName>
</protein>
<name>A0ABR3WNS6_9PEZI</name>
<accession>A0ABR3WNS6</accession>
<dbReference type="Proteomes" id="UP001583177">
    <property type="component" value="Unassembled WGS sequence"/>
</dbReference>
<keyword evidence="3" id="KW-1185">Reference proteome</keyword>
<evidence type="ECO:0000313" key="2">
    <source>
        <dbReference type="EMBL" id="KAL1865151.1"/>
    </source>
</evidence>
<dbReference type="EMBL" id="JAWRVE010000063">
    <property type="protein sequence ID" value="KAL1865151.1"/>
    <property type="molecule type" value="Genomic_DNA"/>
</dbReference>
<comment type="caution">
    <text evidence="2">The sequence shown here is derived from an EMBL/GenBank/DDBJ whole genome shotgun (WGS) entry which is preliminary data.</text>
</comment>
<organism evidence="2 3">
    <name type="scientific">Diaporthe australafricana</name>
    <dbReference type="NCBI Taxonomy" id="127596"/>
    <lineage>
        <taxon>Eukaryota</taxon>
        <taxon>Fungi</taxon>
        <taxon>Dikarya</taxon>
        <taxon>Ascomycota</taxon>
        <taxon>Pezizomycotina</taxon>
        <taxon>Sordariomycetes</taxon>
        <taxon>Sordariomycetidae</taxon>
        <taxon>Diaporthales</taxon>
        <taxon>Diaporthaceae</taxon>
        <taxon>Diaporthe</taxon>
    </lineage>
</organism>
<gene>
    <name evidence="2" type="ORF">Daus18300_007277</name>
</gene>
<evidence type="ECO:0000313" key="3">
    <source>
        <dbReference type="Proteomes" id="UP001583177"/>
    </source>
</evidence>
<feature type="region of interest" description="Disordered" evidence="1">
    <location>
        <begin position="206"/>
        <end position="228"/>
    </location>
</feature>
<sequence length="299" mass="32720">MLVILILISTVEGSGVDIDTQLQYVNTPWLSLGKDDPLCAALCWLTQVLPPQAAHEQIIKNLQRENAMISTAWYDLTSRLQSNHVVLQRKDQPKSWLNKQRQMVNGKRPPSPPQVTVVHGNLAGGLRARLTSSPAGDVWALAAALAWSALGDYYQQVRLRVKRNASPPPLMRPRANGTTALISFLTPFSFRLFSLRIIVTTSTAQDHQMTSTAGSKSGRGGGGGRENGNGGRGIFSEAFLLLYSIAWRSLDNSWVVRKLREIILKSILMGTGGRGAEAARPEKGNQYGVFKTRGGFAEL</sequence>
<evidence type="ECO:0000256" key="1">
    <source>
        <dbReference type="SAM" id="MobiDB-lite"/>
    </source>
</evidence>